<reference evidence="2 3" key="1">
    <citation type="journal article" date="2019" name="Emerg. Microbes Infect.">
        <title>Comprehensive subspecies identification of 175 nontuberculous mycobacteria species based on 7547 genomic profiles.</title>
        <authorList>
            <person name="Matsumoto Y."/>
            <person name="Kinjo T."/>
            <person name="Motooka D."/>
            <person name="Nabeya D."/>
            <person name="Jung N."/>
            <person name="Uechi K."/>
            <person name="Horii T."/>
            <person name="Iida T."/>
            <person name="Fujita J."/>
            <person name="Nakamura S."/>
        </authorList>
    </citation>
    <scope>NUCLEOTIDE SEQUENCE [LARGE SCALE GENOMIC DNA]</scope>
    <source>
        <strain evidence="2 3">JCM 13574</strain>
    </source>
</reference>
<accession>A0A7I7XEJ9</accession>
<gene>
    <name evidence="2" type="ORF">MMAD_18960</name>
</gene>
<proteinExistence type="predicted"/>
<sequence length="101" mass="9866">MITITAPAARLFVGCLLTAGIVGGSLAGAVAVPLADGPVTTATDPAAPISGKTGAPLGDATFGADPLVPFGTDPQPPVTPGYVDRDHDNGVTANGEVDLPF</sequence>
<evidence type="ECO:0000313" key="2">
    <source>
        <dbReference type="EMBL" id="BBZ27601.1"/>
    </source>
</evidence>
<evidence type="ECO:0000256" key="1">
    <source>
        <dbReference type="SAM" id="MobiDB-lite"/>
    </source>
</evidence>
<protein>
    <submittedName>
        <fullName evidence="2">Uncharacterized protein</fullName>
    </submittedName>
</protein>
<dbReference type="AlphaFoldDB" id="A0A7I7XEJ9"/>
<dbReference type="KEGG" id="mmag:MMAD_18960"/>
<dbReference type="Proteomes" id="UP000466517">
    <property type="component" value="Chromosome"/>
</dbReference>
<name>A0A7I7XEJ9_9MYCO</name>
<evidence type="ECO:0000313" key="3">
    <source>
        <dbReference type="Proteomes" id="UP000466517"/>
    </source>
</evidence>
<organism evidence="2 3">
    <name type="scientific">Mycolicibacterium madagascariense</name>
    <dbReference type="NCBI Taxonomy" id="212765"/>
    <lineage>
        <taxon>Bacteria</taxon>
        <taxon>Bacillati</taxon>
        <taxon>Actinomycetota</taxon>
        <taxon>Actinomycetes</taxon>
        <taxon>Mycobacteriales</taxon>
        <taxon>Mycobacteriaceae</taxon>
        <taxon>Mycolicibacterium</taxon>
    </lineage>
</organism>
<dbReference type="EMBL" id="AP022610">
    <property type="protein sequence ID" value="BBZ27601.1"/>
    <property type="molecule type" value="Genomic_DNA"/>
</dbReference>
<dbReference type="RefSeq" id="WP_163735679.1">
    <property type="nucleotide sequence ID" value="NZ_AP022610.1"/>
</dbReference>
<feature type="region of interest" description="Disordered" evidence="1">
    <location>
        <begin position="63"/>
        <end position="101"/>
    </location>
</feature>
<keyword evidence="3" id="KW-1185">Reference proteome</keyword>